<reference evidence="25" key="1">
    <citation type="submission" date="2017-08" db="EMBL/GenBank/DDBJ databases">
        <authorList>
            <person name="Grouzdev D.S."/>
            <person name="Gaisin V.A."/>
            <person name="Rysina M.S."/>
            <person name="Gorlenko V.M."/>
        </authorList>
    </citation>
    <scope>NUCLEOTIDE SEQUENCE [LARGE SCALE GENOMIC DNA]</scope>
    <source>
        <strain evidence="25">Kir15-3F</strain>
    </source>
</reference>
<dbReference type="Pfam" id="PF00072">
    <property type="entry name" value="Response_reg"/>
    <property type="match status" value="1"/>
</dbReference>
<evidence type="ECO:0000256" key="6">
    <source>
        <dbReference type="ARBA" id="ARBA00022553"/>
    </source>
</evidence>
<comment type="subunit">
    <text evidence="15">At low DSF concentrations, interacts with RpfF.</text>
</comment>
<dbReference type="AlphaFoldDB" id="A0A2A6RIS8"/>
<dbReference type="SMART" id="SM00388">
    <property type="entry name" value="HisKA"/>
    <property type="match status" value="1"/>
</dbReference>
<keyword evidence="10" id="KW-0418">Kinase</keyword>
<comment type="caution">
    <text evidence="24">The sequence shown here is derived from an EMBL/GenBank/DDBJ whole genome shotgun (WGS) entry which is preliminary data.</text>
</comment>
<dbReference type="Pfam" id="PF01627">
    <property type="entry name" value="Hpt"/>
    <property type="match status" value="1"/>
</dbReference>
<evidence type="ECO:0000256" key="18">
    <source>
        <dbReference type="PROSITE-ProRule" id="PRU00110"/>
    </source>
</evidence>
<dbReference type="Proteomes" id="UP000220527">
    <property type="component" value="Unassembled WGS sequence"/>
</dbReference>
<dbReference type="PROSITE" id="PS50109">
    <property type="entry name" value="HIS_KIN"/>
    <property type="match status" value="1"/>
</dbReference>
<keyword evidence="9" id="KW-0547">Nucleotide-binding</keyword>
<dbReference type="InterPro" id="IPR013655">
    <property type="entry name" value="PAS_fold_3"/>
</dbReference>
<evidence type="ECO:0000256" key="15">
    <source>
        <dbReference type="ARBA" id="ARBA00064003"/>
    </source>
</evidence>
<dbReference type="FunFam" id="3.30.565.10:FF:000010">
    <property type="entry name" value="Sensor histidine kinase RcsC"/>
    <property type="match status" value="1"/>
</dbReference>
<evidence type="ECO:0000259" key="21">
    <source>
        <dbReference type="PROSITE" id="PS50110"/>
    </source>
</evidence>
<keyword evidence="5" id="KW-1003">Cell membrane</keyword>
<dbReference type="Pfam" id="PF00512">
    <property type="entry name" value="HisKA"/>
    <property type="match status" value="1"/>
</dbReference>
<dbReference type="InterPro" id="IPR035965">
    <property type="entry name" value="PAS-like_dom_sf"/>
</dbReference>
<evidence type="ECO:0000256" key="12">
    <source>
        <dbReference type="ARBA" id="ARBA00022989"/>
    </source>
</evidence>
<evidence type="ECO:0000256" key="16">
    <source>
        <dbReference type="ARBA" id="ARBA00068150"/>
    </source>
</evidence>
<evidence type="ECO:0000256" key="4">
    <source>
        <dbReference type="ARBA" id="ARBA00012438"/>
    </source>
</evidence>
<dbReference type="Gene3D" id="1.20.120.160">
    <property type="entry name" value="HPT domain"/>
    <property type="match status" value="1"/>
</dbReference>
<keyword evidence="25" id="KW-1185">Reference proteome</keyword>
<protein>
    <recommendedName>
        <fullName evidence="17">Circadian input-output histidine kinase CikA</fullName>
        <ecNumber evidence="4">2.7.13.3</ecNumber>
    </recommendedName>
    <alternativeName>
        <fullName evidence="16">Sensory/regulatory protein RpfC</fullName>
    </alternativeName>
</protein>
<feature type="modified residue" description="Phosphohistidine" evidence="18">
    <location>
        <position position="807"/>
    </location>
</feature>
<dbReference type="InterPro" id="IPR008207">
    <property type="entry name" value="Sig_transdc_His_kin_Hpt_dom"/>
</dbReference>
<dbReference type="InterPro" id="IPR001789">
    <property type="entry name" value="Sig_transdc_resp-reg_receiver"/>
</dbReference>
<dbReference type="SUPFAM" id="SSF47384">
    <property type="entry name" value="Homodimeric domain of signal transducing histidine kinase"/>
    <property type="match status" value="1"/>
</dbReference>
<comment type="similarity">
    <text evidence="3">In the N-terminal section; belongs to the phytochrome family.</text>
</comment>
<dbReference type="InterPro" id="IPR004358">
    <property type="entry name" value="Sig_transdc_His_kin-like_C"/>
</dbReference>
<dbReference type="InterPro" id="IPR000014">
    <property type="entry name" value="PAS"/>
</dbReference>
<dbReference type="CDD" id="cd00130">
    <property type="entry name" value="PAS"/>
    <property type="match status" value="1"/>
</dbReference>
<dbReference type="InterPro" id="IPR036097">
    <property type="entry name" value="HisK_dim/P_sf"/>
</dbReference>
<name>A0A2A6RIS8_9CHLR</name>
<evidence type="ECO:0000313" key="25">
    <source>
        <dbReference type="Proteomes" id="UP000220527"/>
    </source>
</evidence>
<dbReference type="InterPro" id="IPR011006">
    <property type="entry name" value="CheY-like_superfamily"/>
</dbReference>
<evidence type="ECO:0000256" key="13">
    <source>
        <dbReference type="ARBA" id="ARBA00023012"/>
    </source>
</evidence>
<keyword evidence="13" id="KW-0902">Two-component regulatory system</keyword>
<keyword evidence="11" id="KW-0067">ATP-binding</keyword>
<dbReference type="SMART" id="SM00387">
    <property type="entry name" value="HATPase_c"/>
    <property type="match status" value="1"/>
</dbReference>
<dbReference type="Pfam" id="PF02518">
    <property type="entry name" value="HATPase_c"/>
    <property type="match status" value="1"/>
</dbReference>
<evidence type="ECO:0000256" key="9">
    <source>
        <dbReference type="ARBA" id="ARBA00022741"/>
    </source>
</evidence>
<dbReference type="Gene3D" id="3.30.565.10">
    <property type="entry name" value="Histidine kinase-like ATPase, C-terminal domain"/>
    <property type="match status" value="1"/>
</dbReference>
<dbReference type="PROSITE" id="PS50112">
    <property type="entry name" value="PAS"/>
    <property type="match status" value="1"/>
</dbReference>
<dbReference type="PROSITE" id="PS50110">
    <property type="entry name" value="RESPONSE_REGULATORY"/>
    <property type="match status" value="1"/>
</dbReference>
<evidence type="ECO:0000259" key="20">
    <source>
        <dbReference type="PROSITE" id="PS50109"/>
    </source>
</evidence>
<feature type="domain" description="Histidine kinase" evidence="20">
    <location>
        <begin position="375"/>
        <end position="596"/>
    </location>
</feature>
<dbReference type="PRINTS" id="PR00344">
    <property type="entry name" value="BCTRLSENSOR"/>
</dbReference>
<dbReference type="SUPFAM" id="SSF55874">
    <property type="entry name" value="ATPase domain of HSP90 chaperone/DNA topoisomerase II/histidine kinase"/>
    <property type="match status" value="1"/>
</dbReference>
<dbReference type="InterPro" id="IPR003594">
    <property type="entry name" value="HATPase_dom"/>
</dbReference>
<dbReference type="GO" id="GO:0005886">
    <property type="term" value="C:plasma membrane"/>
    <property type="evidence" value="ECO:0007669"/>
    <property type="project" value="UniProtKB-SubCell"/>
</dbReference>
<dbReference type="CDD" id="cd00082">
    <property type="entry name" value="HisKA"/>
    <property type="match status" value="1"/>
</dbReference>
<dbReference type="EC" id="2.7.13.3" evidence="4"/>
<evidence type="ECO:0000256" key="2">
    <source>
        <dbReference type="ARBA" id="ARBA00004651"/>
    </source>
</evidence>
<keyword evidence="7" id="KW-0808">Transferase</keyword>
<proteinExistence type="inferred from homology"/>
<evidence type="ECO:0000256" key="1">
    <source>
        <dbReference type="ARBA" id="ARBA00000085"/>
    </source>
</evidence>
<dbReference type="PANTHER" id="PTHR45339:SF1">
    <property type="entry name" value="HYBRID SIGNAL TRANSDUCTION HISTIDINE KINASE J"/>
    <property type="match status" value="1"/>
</dbReference>
<evidence type="ECO:0000256" key="7">
    <source>
        <dbReference type="ARBA" id="ARBA00022679"/>
    </source>
</evidence>
<evidence type="ECO:0000256" key="10">
    <source>
        <dbReference type="ARBA" id="ARBA00022777"/>
    </source>
</evidence>
<keyword evidence="8" id="KW-0812">Transmembrane</keyword>
<comment type="subcellular location">
    <subcellularLocation>
        <location evidence="2">Cell membrane</location>
        <topology evidence="2">Multi-pass membrane protein</topology>
    </subcellularLocation>
</comment>
<dbReference type="FunFam" id="1.10.287.130:FF:000002">
    <property type="entry name" value="Two-component osmosensing histidine kinase"/>
    <property type="match status" value="1"/>
</dbReference>
<organism evidence="24 25">
    <name type="scientific">Candidatus Viridilinea mediisalina</name>
    <dbReference type="NCBI Taxonomy" id="2024553"/>
    <lineage>
        <taxon>Bacteria</taxon>
        <taxon>Bacillati</taxon>
        <taxon>Chloroflexota</taxon>
        <taxon>Chloroflexia</taxon>
        <taxon>Chloroflexales</taxon>
        <taxon>Chloroflexineae</taxon>
        <taxon>Oscillochloridaceae</taxon>
        <taxon>Candidatus Viridilinea</taxon>
    </lineage>
</organism>
<evidence type="ECO:0000313" key="24">
    <source>
        <dbReference type="EMBL" id="PDW02922.1"/>
    </source>
</evidence>
<keyword evidence="14" id="KW-0472">Membrane</keyword>
<feature type="domain" description="Response regulatory" evidence="21">
    <location>
        <begin position="618"/>
        <end position="735"/>
    </location>
</feature>
<evidence type="ECO:0000256" key="17">
    <source>
        <dbReference type="ARBA" id="ARBA00074306"/>
    </source>
</evidence>
<dbReference type="PANTHER" id="PTHR45339">
    <property type="entry name" value="HYBRID SIGNAL TRANSDUCTION HISTIDINE KINASE J"/>
    <property type="match status" value="1"/>
</dbReference>
<evidence type="ECO:0000259" key="23">
    <source>
        <dbReference type="PROSITE" id="PS50894"/>
    </source>
</evidence>
<evidence type="ECO:0000256" key="3">
    <source>
        <dbReference type="ARBA" id="ARBA00006402"/>
    </source>
</evidence>
<comment type="catalytic activity">
    <reaction evidence="1">
        <text>ATP + protein L-histidine = ADP + protein N-phospho-L-histidine.</text>
        <dbReference type="EC" id="2.7.13.3"/>
    </reaction>
</comment>
<dbReference type="Gene3D" id="3.30.450.20">
    <property type="entry name" value="PAS domain"/>
    <property type="match status" value="1"/>
</dbReference>
<sequence>MPFHKGQIRRTMKKATCLPNNLQPTPIGSMNDSTTPHSTEVALAQQLRYAEALAQCSRILLIEGTNAPKWEPVVERALATLRDALDCMRIALRLYLSLDGLVQLPEATVFVQTPEASLTPKVVHKFDAIPDHVKVAMIAGEALHGRIEDIFPADSPVVKNLAPYIKDFLVLGFYVNSLWRGHMAASYSHNEAGSWNESNIRFLRTAMEMIGAFVYQWETANALRAREIQLRALSDNLPNGFIYQYHFDHDGRPQFIFLSGGVQALLGISPEEVFADPSVIHSLIAPEDWERFVTAEQRALHEMGLFSEVLHHILRDGSERWLYISSRPRYLSDGSILCDGVAFDVTVQQLAVQELARARDDAEAATRAKSAFLATMSHELRTPLNAIIGMADLLQDTNLNEDQQALTDTISTAGQALLTIINDILDASRIEAGYLELNNAPFDLHQCLTTAVDLVAYDAQKKGLRLTRSIDPQLPRYVQGDEPRLRQILLNLLSNAVKFTNQGGVTLHAGLESGTAAHAMMRIQVQDTGIGIAAEQQHLIFEPFVQADSSTSRRYGGTGLGLSICQQLVTRMGGRIELTSRLHEGSTFTLFLPLPCVQAPNMPASPPLPAPQTLPSLHVLIAEDNLVNQELIRRMLERYGHRPYVVSDGHAAVAAVQQTTYDVILMDLQMPELDGITATTQIRSLGSTIRQPKIIALTANILDSVREQAFQVGMNGFLTKPVQPQELQQALVSLASVAVADEDVPAETKPLIDWKRFDALLRGIGQQQTTIFATIVDLFVQDILPQIINIEQLMADHDYAQLRRNVHRLRGGCLQIGAQALAALCYAIEQSEEPVEIEHLVSRLRPCYDDTLALLHMRLQSISAAATHQATPHCGGAG</sequence>
<evidence type="ECO:0000256" key="8">
    <source>
        <dbReference type="ARBA" id="ARBA00022692"/>
    </source>
</evidence>
<keyword evidence="12" id="KW-1133">Transmembrane helix</keyword>
<dbReference type="InterPro" id="IPR003661">
    <property type="entry name" value="HisK_dim/P_dom"/>
</dbReference>
<dbReference type="SUPFAM" id="SSF52172">
    <property type="entry name" value="CheY-like"/>
    <property type="match status" value="1"/>
</dbReference>
<dbReference type="EMBL" id="NQWI01000047">
    <property type="protein sequence ID" value="PDW02922.1"/>
    <property type="molecule type" value="Genomic_DNA"/>
</dbReference>
<evidence type="ECO:0000256" key="5">
    <source>
        <dbReference type="ARBA" id="ARBA00022475"/>
    </source>
</evidence>
<dbReference type="SMART" id="SM00448">
    <property type="entry name" value="REC"/>
    <property type="match status" value="1"/>
</dbReference>
<dbReference type="InterPro" id="IPR036890">
    <property type="entry name" value="HATPase_C_sf"/>
</dbReference>
<dbReference type="Pfam" id="PF08447">
    <property type="entry name" value="PAS_3"/>
    <property type="match status" value="1"/>
</dbReference>
<dbReference type="InterPro" id="IPR036641">
    <property type="entry name" value="HPT_dom_sf"/>
</dbReference>
<dbReference type="SUPFAM" id="SSF55785">
    <property type="entry name" value="PYP-like sensor domain (PAS domain)"/>
    <property type="match status" value="1"/>
</dbReference>
<dbReference type="CDD" id="cd17546">
    <property type="entry name" value="REC_hyHK_CKI1_RcsC-like"/>
    <property type="match status" value="1"/>
</dbReference>
<dbReference type="GO" id="GO:0000155">
    <property type="term" value="F:phosphorelay sensor kinase activity"/>
    <property type="evidence" value="ECO:0007669"/>
    <property type="project" value="InterPro"/>
</dbReference>
<dbReference type="CDD" id="cd16922">
    <property type="entry name" value="HATPase_EvgS-ArcB-TorS-like"/>
    <property type="match status" value="1"/>
</dbReference>
<evidence type="ECO:0000256" key="11">
    <source>
        <dbReference type="ARBA" id="ARBA00022840"/>
    </source>
</evidence>
<gene>
    <name evidence="24" type="ORF">CJ255_11380</name>
</gene>
<accession>A0A2A6RIS8</accession>
<evidence type="ECO:0000256" key="14">
    <source>
        <dbReference type="ARBA" id="ARBA00023136"/>
    </source>
</evidence>
<evidence type="ECO:0000259" key="22">
    <source>
        <dbReference type="PROSITE" id="PS50112"/>
    </source>
</evidence>
<dbReference type="OrthoDB" id="134768at2"/>
<dbReference type="InterPro" id="IPR005467">
    <property type="entry name" value="His_kinase_dom"/>
</dbReference>
<dbReference type="SUPFAM" id="SSF47226">
    <property type="entry name" value="Histidine-containing phosphotransfer domain, HPT domain"/>
    <property type="match status" value="1"/>
</dbReference>
<dbReference type="Gene3D" id="3.40.50.2300">
    <property type="match status" value="1"/>
</dbReference>
<feature type="domain" description="HPt" evidence="23">
    <location>
        <begin position="768"/>
        <end position="858"/>
    </location>
</feature>
<keyword evidence="6 19" id="KW-0597">Phosphoprotein</keyword>
<dbReference type="GO" id="GO:0005524">
    <property type="term" value="F:ATP binding"/>
    <property type="evidence" value="ECO:0007669"/>
    <property type="project" value="UniProtKB-KW"/>
</dbReference>
<feature type="modified residue" description="4-aspartylphosphate" evidence="19">
    <location>
        <position position="667"/>
    </location>
</feature>
<dbReference type="Gene3D" id="1.10.287.130">
    <property type="match status" value="1"/>
</dbReference>
<dbReference type="PROSITE" id="PS50894">
    <property type="entry name" value="HPT"/>
    <property type="match status" value="1"/>
</dbReference>
<dbReference type="NCBIfam" id="TIGR00229">
    <property type="entry name" value="sensory_box"/>
    <property type="match status" value="1"/>
</dbReference>
<feature type="domain" description="PAS" evidence="22">
    <location>
        <begin position="248"/>
        <end position="303"/>
    </location>
</feature>
<evidence type="ECO:0000256" key="19">
    <source>
        <dbReference type="PROSITE-ProRule" id="PRU00169"/>
    </source>
</evidence>